<evidence type="ECO:0000259" key="6">
    <source>
        <dbReference type="PROSITE" id="PS50234"/>
    </source>
</evidence>
<keyword evidence="4 5" id="KW-0472">Membrane</keyword>
<dbReference type="SMART" id="SM00327">
    <property type="entry name" value="VWA"/>
    <property type="match status" value="1"/>
</dbReference>
<evidence type="ECO:0000256" key="3">
    <source>
        <dbReference type="ARBA" id="ARBA00022989"/>
    </source>
</evidence>
<protein>
    <submittedName>
        <fullName evidence="7">von Willebrand factor type A domain protein</fullName>
    </submittedName>
</protein>
<dbReference type="InterPro" id="IPR050768">
    <property type="entry name" value="UPF0353/GerABKA_families"/>
</dbReference>
<keyword evidence="3 5" id="KW-1133">Transmembrane helix</keyword>
<comment type="caution">
    <text evidence="7">The sequence shown here is derived from an EMBL/GenBank/DDBJ whole genome shotgun (WGS) entry which is preliminary data.</text>
</comment>
<dbReference type="PANTHER" id="PTHR22550:SF5">
    <property type="entry name" value="LEUCINE ZIPPER PROTEIN 4"/>
    <property type="match status" value="1"/>
</dbReference>
<dbReference type="PANTHER" id="PTHR22550">
    <property type="entry name" value="SPORE GERMINATION PROTEIN"/>
    <property type="match status" value="1"/>
</dbReference>
<feature type="domain" description="VWFA" evidence="6">
    <location>
        <begin position="88"/>
        <end position="280"/>
    </location>
</feature>
<dbReference type="AlphaFoldDB" id="C2MDE3"/>
<reference evidence="7 8" key="1">
    <citation type="submission" date="2009-04" db="EMBL/GenBank/DDBJ databases">
        <authorList>
            <person name="Sebastian Y."/>
            <person name="Madupu R."/>
            <person name="Durkin A.S."/>
            <person name="Torralba M."/>
            <person name="Methe B."/>
            <person name="Sutton G.G."/>
            <person name="Strausberg R.L."/>
            <person name="Nelson K.E."/>
        </authorList>
    </citation>
    <scope>NUCLEOTIDE SEQUENCE [LARGE SCALE GENOMIC DNA]</scope>
    <source>
        <strain evidence="7 8">60-3</strain>
    </source>
</reference>
<dbReference type="InterPro" id="IPR033881">
    <property type="entry name" value="vWA_BatA_type"/>
</dbReference>
<evidence type="ECO:0000256" key="4">
    <source>
        <dbReference type="ARBA" id="ARBA00023136"/>
    </source>
</evidence>
<dbReference type="InterPro" id="IPR024163">
    <property type="entry name" value="Aerotolerance_reg_N"/>
</dbReference>
<keyword evidence="2 5" id="KW-0812">Transmembrane</keyword>
<evidence type="ECO:0000313" key="8">
    <source>
        <dbReference type="Proteomes" id="UP000003303"/>
    </source>
</evidence>
<evidence type="ECO:0000256" key="5">
    <source>
        <dbReference type="SAM" id="Phobius"/>
    </source>
</evidence>
<gene>
    <name evidence="7" type="primary">batA</name>
    <name evidence="7" type="ORF">PORUE0001_1438</name>
</gene>
<evidence type="ECO:0000256" key="1">
    <source>
        <dbReference type="ARBA" id="ARBA00022475"/>
    </source>
</evidence>
<proteinExistence type="predicted"/>
<organism evidence="7 8">
    <name type="scientific">Porphyromonas uenonis 60-3</name>
    <dbReference type="NCBI Taxonomy" id="596327"/>
    <lineage>
        <taxon>Bacteria</taxon>
        <taxon>Pseudomonadati</taxon>
        <taxon>Bacteroidota</taxon>
        <taxon>Bacteroidia</taxon>
        <taxon>Bacteroidales</taxon>
        <taxon>Porphyromonadaceae</taxon>
        <taxon>Porphyromonas</taxon>
    </lineage>
</organism>
<name>C2MDE3_9PORP</name>
<dbReference type="InterPro" id="IPR002035">
    <property type="entry name" value="VWF_A"/>
</dbReference>
<dbReference type="OrthoDB" id="6206554at2"/>
<dbReference type="SUPFAM" id="SSF53300">
    <property type="entry name" value="vWA-like"/>
    <property type="match status" value="1"/>
</dbReference>
<sequence>MIWVHPEWLWALLLLPLLVLLYIRYNKRHQAKLSLSAYRLLPKGSGWRSYLRALPFALELLALASMILALARPQDSSHWEERSIQGIDLVLAMDLSGSMQALDLKPNRFEAARDVASEMIAARPNDNIGLVVFAGESFTLCPLTVDHDVILQMLDATEIGQLEDGTAIGLGLATAINTLRGSDNKSKVIILLTDGSNNAGDITPSMAAELAQQYGIRIYTVAAGTNGVAKFPVQTASGIEYVEADVQIDEGTLRHIAQQTGGKYYRATDETKLHEIYKEIDSLEKSRLTSRSVSAYEERYMLFALLAIVLLGAAFLLRTTLLRANP</sequence>
<dbReference type="STRING" id="596327.PORUE0001_1438"/>
<dbReference type="CDD" id="cd01467">
    <property type="entry name" value="vWA_BatA_type"/>
    <property type="match status" value="1"/>
</dbReference>
<keyword evidence="8" id="KW-1185">Reference proteome</keyword>
<dbReference type="Gene3D" id="3.40.50.410">
    <property type="entry name" value="von Willebrand factor, type A domain"/>
    <property type="match status" value="1"/>
</dbReference>
<keyword evidence="1" id="KW-1003">Cell membrane</keyword>
<evidence type="ECO:0000313" key="7">
    <source>
        <dbReference type="EMBL" id="EEK16272.1"/>
    </source>
</evidence>
<dbReference type="PROSITE" id="PS50234">
    <property type="entry name" value="VWFA"/>
    <property type="match status" value="1"/>
</dbReference>
<accession>C2MDE3</accession>
<dbReference type="InterPro" id="IPR036465">
    <property type="entry name" value="vWFA_dom_sf"/>
</dbReference>
<dbReference type="EMBL" id="ACLR01000183">
    <property type="protein sequence ID" value="EEK16272.1"/>
    <property type="molecule type" value="Genomic_DNA"/>
</dbReference>
<dbReference type="Pfam" id="PF00092">
    <property type="entry name" value="VWA"/>
    <property type="match status" value="1"/>
</dbReference>
<dbReference type="Pfam" id="PF07584">
    <property type="entry name" value="BatA"/>
    <property type="match status" value="1"/>
</dbReference>
<dbReference type="RefSeq" id="WP_007365879.1">
    <property type="nucleotide sequence ID" value="NZ_ACLR01000183.1"/>
</dbReference>
<evidence type="ECO:0000256" key="2">
    <source>
        <dbReference type="ARBA" id="ARBA00022692"/>
    </source>
</evidence>
<dbReference type="eggNOG" id="COG2304">
    <property type="taxonomic scope" value="Bacteria"/>
</dbReference>
<feature type="transmembrane region" description="Helical" evidence="5">
    <location>
        <begin position="7"/>
        <end position="25"/>
    </location>
</feature>
<feature type="transmembrane region" description="Helical" evidence="5">
    <location>
        <begin position="300"/>
        <end position="317"/>
    </location>
</feature>
<dbReference type="Proteomes" id="UP000003303">
    <property type="component" value="Unassembled WGS sequence"/>
</dbReference>